<sequence>MRYVKSILAASAASLLSGAALAADLPMPPPYVPPPVQEFGGWYLRGDIGMTNQSVKKLDSASYSLITSESGIGFDSSPLFGVGVGYQFNNWFRMDVTGQYRGKANFHGSQTIFNGVDHLANNYTGSKSEALFLVNGYVDLGTWWCITPFIGAGVGTSYNYISGFRDDGVSSTGGVANPASVTYFGDKGKWNFAWAAHAGLAYRVSPNLTMELAYSYVDLGSAAPGNYASYDGFTSGASTIKFKDITSHDIKLGVRWAIDPMPTYVPPPLITKG</sequence>
<gene>
    <name evidence="4" type="primary">pagN</name>
    <name evidence="4" type="ORF">NCTC12722_03404</name>
</gene>
<dbReference type="OrthoDB" id="5643626at2"/>
<feature type="signal peptide" evidence="2">
    <location>
        <begin position="1"/>
        <end position="22"/>
    </location>
</feature>
<reference evidence="4 5" key="1">
    <citation type="submission" date="2018-06" db="EMBL/GenBank/DDBJ databases">
        <authorList>
            <consortium name="Pathogen Informatics"/>
            <person name="Doyle S."/>
        </authorList>
    </citation>
    <scope>NUCLEOTIDE SEQUENCE [LARGE SCALE GENOMIC DNA]</scope>
    <source>
        <strain evidence="4 5">NCTC12722</strain>
    </source>
</reference>
<dbReference type="Pfam" id="PF13505">
    <property type="entry name" value="OMP_b-brl"/>
    <property type="match status" value="1"/>
</dbReference>
<organism evidence="4 5">
    <name type="scientific">Afipia felis</name>
    <name type="common">Cat scratch disease bacillus</name>
    <dbReference type="NCBI Taxonomy" id="1035"/>
    <lineage>
        <taxon>Bacteria</taxon>
        <taxon>Pseudomonadati</taxon>
        <taxon>Pseudomonadota</taxon>
        <taxon>Alphaproteobacteria</taxon>
        <taxon>Hyphomicrobiales</taxon>
        <taxon>Nitrobacteraceae</taxon>
        <taxon>Afipia</taxon>
    </lineage>
</organism>
<dbReference type="Proteomes" id="UP000254343">
    <property type="component" value="Unassembled WGS sequence"/>
</dbReference>
<feature type="chain" id="PRO_5017069915" evidence="2">
    <location>
        <begin position="23"/>
        <end position="273"/>
    </location>
</feature>
<protein>
    <submittedName>
        <fullName evidence="4">Adhesin/invasin protein PagN</fullName>
    </submittedName>
</protein>
<evidence type="ECO:0000313" key="4">
    <source>
        <dbReference type="EMBL" id="SUU86180.1"/>
    </source>
</evidence>
<dbReference type="EMBL" id="UIGB01000001">
    <property type="protein sequence ID" value="SUU86180.1"/>
    <property type="molecule type" value="Genomic_DNA"/>
</dbReference>
<evidence type="ECO:0000259" key="3">
    <source>
        <dbReference type="Pfam" id="PF13505"/>
    </source>
</evidence>
<dbReference type="InterPro" id="IPR011250">
    <property type="entry name" value="OMP/PagP_B-barrel"/>
</dbReference>
<accession>A0A380WB04</accession>
<dbReference type="Gene3D" id="2.40.160.20">
    <property type="match status" value="1"/>
</dbReference>
<evidence type="ECO:0000256" key="1">
    <source>
        <dbReference type="ARBA" id="ARBA00022729"/>
    </source>
</evidence>
<keyword evidence="1 2" id="KW-0732">Signal</keyword>
<dbReference type="AlphaFoldDB" id="A0A380WB04"/>
<evidence type="ECO:0000313" key="5">
    <source>
        <dbReference type="Proteomes" id="UP000254343"/>
    </source>
</evidence>
<dbReference type="InterPro" id="IPR027385">
    <property type="entry name" value="Beta-barrel_OMP"/>
</dbReference>
<feature type="domain" description="Outer membrane protein beta-barrel" evidence="3">
    <location>
        <begin position="12"/>
        <end position="255"/>
    </location>
</feature>
<dbReference type="RefSeq" id="WP_002717005.1">
    <property type="nucleotide sequence ID" value="NZ_UFSI01000001.1"/>
</dbReference>
<dbReference type="SUPFAM" id="SSF56925">
    <property type="entry name" value="OMPA-like"/>
    <property type="match status" value="1"/>
</dbReference>
<evidence type="ECO:0000256" key="2">
    <source>
        <dbReference type="SAM" id="SignalP"/>
    </source>
</evidence>
<name>A0A380WB04_AFIFE</name>
<proteinExistence type="predicted"/>